<dbReference type="AlphaFoldDB" id="A0AAX2IE23"/>
<accession>A0AAX2IE23</accession>
<evidence type="ECO:0000313" key="1">
    <source>
        <dbReference type="EMBL" id="SQA76285.1"/>
    </source>
</evidence>
<evidence type="ECO:0000313" key="2">
    <source>
        <dbReference type="Proteomes" id="UP000249902"/>
    </source>
</evidence>
<name>A0AAX2IE23_CAPSP</name>
<gene>
    <name evidence="1" type="ORF">NCTC11653_02209</name>
</gene>
<dbReference type="Proteomes" id="UP000249902">
    <property type="component" value="Unassembled WGS sequence"/>
</dbReference>
<sequence length="53" mass="6520">MKNNSGLIKFYKGEKCNRNQKEDEISINFNWRFDEVFFYVKILIEDRAEKRSK</sequence>
<reference evidence="1 2" key="1">
    <citation type="submission" date="2018-06" db="EMBL/GenBank/DDBJ databases">
        <authorList>
            <consortium name="Pathogen Informatics"/>
            <person name="Doyle S."/>
        </authorList>
    </citation>
    <scope>NUCLEOTIDE SEQUENCE [LARGE SCALE GENOMIC DNA]</scope>
    <source>
        <strain evidence="1 2">NCTC11653</strain>
    </source>
</reference>
<protein>
    <submittedName>
        <fullName evidence="1">Uncharacterized protein</fullName>
    </submittedName>
</protein>
<comment type="caution">
    <text evidence="1">The sequence shown here is derived from an EMBL/GenBank/DDBJ whole genome shotgun (WGS) entry which is preliminary data.</text>
</comment>
<organism evidence="1 2">
    <name type="scientific">Capnocytophaga sputigena</name>
    <dbReference type="NCBI Taxonomy" id="1019"/>
    <lineage>
        <taxon>Bacteria</taxon>
        <taxon>Pseudomonadati</taxon>
        <taxon>Bacteroidota</taxon>
        <taxon>Flavobacteriia</taxon>
        <taxon>Flavobacteriales</taxon>
        <taxon>Flavobacteriaceae</taxon>
        <taxon>Capnocytophaga</taxon>
    </lineage>
</organism>
<proteinExistence type="predicted"/>
<dbReference type="EMBL" id="UAVP01000009">
    <property type="protein sequence ID" value="SQA76285.1"/>
    <property type="molecule type" value="Genomic_DNA"/>
</dbReference>